<keyword evidence="1" id="KW-1133">Transmembrane helix</keyword>
<keyword evidence="1" id="KW-0812">Transmembrane</keyword>
<dbReference type="STRING" id="938405.SAMN02927895_03015"/>
<evidence type="ECO:0000256" key="1">
    <source>
        <dbReference type="SAM" id="Phobius"/>
    </source>
</evidence>
<keyword evidence="3" id="KW-1185">Reference proteome</keyword>
<dbReference type="AlphaFoldDB" id="A0A1G6ZLE0"/>
<proteinExistence type="predicted"/>
<sequence>MKTSLFIMLGLTVLFAIGLRWREERVAVLRPAVAPRRKGFLAAQKHRLNRWLTAATLAALTTLLVLGGLHWLRVWQGG</sequence>
<dbReference type="RefSeq" id="WP_090564972.1">
    <property type="nucleotide sequence ID" value="NZ_FMXZ01000007.1"/>
</dbReference>
<protein>
    <submittedName>
        <fullName evidence="2">Uncharacterized protein</fullName>
    </submittedName>
</protein>
<reference evidence="2 3" key="1">
    <citation type="submission" date="2016-10" db="EMBL/GenBank/DDBJ databases">
        <authorList>
            <person name="de Groot N.N."/>
        </authorList>
    </citation>
    <scope>NUCLEOTIDE SEQUENCE [LARGE SCALE GENOMIC DNA]</scope>
    <source>
        <strain evidence="2 3">CPCC 100156</strain>
    </source>
</reference>
<gene>
    <name evidence="2" type="ORF">SAMN04487779_101714</name>
</gene>
<dbReference type="EMBL" id="FMZX01000017">
    <property type="protein sequence ID" value="SDE03614.1"/>
    <property type="molecule type" value="Genomic_DNA"/>
</dbReference>
<organism evidence="2 3">
    <name type="scientific">Belnapia rosea</name>
    <dbReference type="NCBI Taxonomy" id="938405"/>
    <lineage>
        <taxon>Bacteria</taxon>
        <taxon>Pseudomonadati</taxon>
        <taxon>Pseudomonadota</taxon>
        <taxon>Alphaproteobacteria</taxon>
        <taxon>Acetobacterales</taxon>
        <taxon>Roseomonadaceae</taxon>
        <taxon>Belnapia</taxon>
    </lineage>
</organism>
<dbReference type="Proteomes" id="UP000198925">
    <property type="component" value="Unassembled WGS sequence"/>
</dbReference>
<evidence type="ECO:0000313" key="3">
    <source>
        <dbReference type="Proteomes" id="UP000198925"/>
    </source>
</evidence>
<name>A0A1G6ZLE0_9PROT</name>
<keyword evidence="1" id="KW-0472">Membrane</keyword>
<feature type="transmembrane region" description="Helical" evidence="1">
    <location>
        <begin position="51"/>
        <end position="72"/>
    </location>
</feature>
<dbReference type="OrthoDB" id="7280563at2"/>
<accession>A0A1G6ZLE0</accession>
<evidence type="ECO:0000313" key="2">
    <source>
        <dbReference type="EMBL" id="SDE03614.1"/>
    </source>
</evidence>